<evidence type="ECO:0000259" key="7">
    <source>
        <dbReference type="PROSITE" id="PS50262"/>
    </source>
</evidence>
<evidence type="ECO:0000256" key="4">
    <source>
        <dbReference type="ARBA" id="ARBA00023136"/>
    </source>
</evidence>
<dbReference type="Pfam" id="PF11710">
    <property type="entry name" value="Git3"/>
    <property type="match status" value="1"/>
</dbReference>
<comment type="subcellular location">
    <subcellularLocation>
        <location evidence="1">Membrane</location>
        <topology evidence="1">Multi-pass membrane protein</topology>
    </subcellularLocation>
</comment>
<dbReference type="SUPFAM" id="SSF81321">
    <property type="entry name" value="Family A G protein-coupled receptor-like"/>
    <property type="match status" value="1"/>
</dbReference>
<evidence type="ECO:0000256" key="2">
    <source>
        <dbReference type="ARBA" id="ARBA00022692"/>
    </source>
</evidence>
<dbReference type="InterPro" id="IPR017981">
    <property type="entry name" value="GPCR_2-like_7TM"/>
</dbReference>
<evidence type="ECO:0000259" key="6">
    <source>
        <dbReference type="PROSITE" id="PS50261"/>
    </source>
</evidence>
<feature type="transmembrane region" description="Helical" evidence="5">
    <location>
        <begin position="20"/>
        <end position="41"/>
    </location>
</feature>
<dbReference type="AlphaFoldDB" id="A0A317WVC8"/>
<evidence type="ECO:0000256" key="5">
    <source>
        <dbReference type="SAM" id="Phobius"/>
    </source>
</evidence>
<dbReference type="Proteomes" id="UP000246702">
    <property type="component" value="Unassembled WGS sequence"/>
</dbReference>
<dbReference type="Pfam" id="PF11970">
    <property type="entry name" value="GPR_Gpa2_C"/>
    <property type="match status" value="1"/>
</dbReference>
<gene>
    <name evidence="8" type="ORF">BO94DRAFT_584329</name>
</gene>
<dbReference type="GO" id="GO:0005886">
    <property type="term" value="C:plasma membrane"/>
    <property type="evidence" value="ECO:0007669"/>
    <property type="project" value="TreeGrafter"/>
</dbReference>
<dbReference type="RefSeq" id="XP_025468694.1">
    <property type="nucleotide sequence ID" value="XM_025615616.1"/>
</dbReference>
<proteinExistence type="predicted"/>
<keyword evidence="3 5" id="KW-1133">Transmembrane helix</keyword>
<dbReference type="PANTHER" id="PTHR23112:SF0">
    <property type="entry name" value="TRANSMEMBRANE PROTEIN 116"/>
    <property type="match status" value="1"/>
</dbReference>
<organism evidence="8 9">
    <name type="scientific">Aspergillus sclerotioniger CBS 115572</name>
    <dbReference type="NCBI Taxonomy" id="1450535"/>
    <lineage>
        <taxon>Eukaryota</taxon>
        <taxon>Fungi</taxon>
        <taxon>Dikarya</taxon>
        <taxon>Ascomycota</taxon>
        <taxon>Pezizomycotina</taxon>
        <taxon>Eurotiomycetes</taxon>
        <taxon>Eurotiomycetidae</taxon>
        <taxon>Eurotiales</taxon>
        <taxon>Aspergillaceae</taxon>
        <taxon>Aspergillus</taxon>
        <taxon>Aspergillus subgen. Circumdati</taxon>
    </lineage>
</organism>
<dbReference type="GO" id="GO:0007189">
    <property type="term" value="P:adenylate cyclase-activating G protein-coupled receptor signaling pathway"/>
    <property type="evidence" value="ECO:0007669"/>
    <property type="project" value="TreeGrafter"/>
</dbReference>
<keyword evidence="2 5" id="KW-0812">Transmembrane</keyword>
<feature type="transmembrane region" description="Helical" evidence="5">
    <location>
        <begin position="245"/>
        <end position="263"/>
    </location>
</feature>
<dbReference type="InterPro" id="IPR022343">
    <property type="entry name" value="GCR1-cAMP_receptor"/>
</dbReference>
<feature type="domain" description="G-protein coupled receptors family 1 profile" evidence="7">
    <location>
        <begin position="32"/>
        <end position="300"/>
    </location>
</feature>
<evidence type="ECO:0000256" key="3">
    <source>
        <dbReference type="ARBA" id="ARBA00022989"/>
    </source>
</evidence>
<sequence>MEHVALSAPERTGAEEFLSRFVLIVSAASMLGSGWVILSFLVVPTLRTFRHQLILGLGVSEFLAAFNVVISTGLNVSGSEIWSSSLEQFCNFNGFMAQTFVVQTDYWILSIGVCTYLILMDHTRAASWMQNHRIILWCVPWSLSLLWAVLGLVIVGYGNTGGWCWFTSDRVRLLANFITRWAIIFVIMCIYTRLGLFLYRSHKAISSDHEVTLETLPTDPHHWQLLDIGHSSIRLHRSPQSLKKVSFRMMIYPTVYAIIWVIPTVVRIHQGTTGMRAPLALDILEKICIMSQGLVDALIYGLNERSWSGWMERLRWIAWR</sequence>
<feature type="transmembrane region" description="Helical" evidence="5">
    <location>
        <begin position="53"/>
        <end position="74"/>
    </location>
</feature>
<evidence type="ECO:0000313" key="8">
    <source>
        <dbReference type="EMBL" id="PWY90316.1"/>
    </source>
</evidence>
<evidence type="ECO:0000313" key="9">
    <source>
        <dbReference type="Proteomes" id="UP000246702"/>
    </source>
</evidence>
<protein>
    <recommendedName>
        <fullName evidence="10">Glucose receptor Git3 N-terminal domain-containing protein</fullName>
    </recommendedName>
</protein>
<feature type="transmembrane region" description="Helical" evidence="5">
    <location>
        <begin position="106"/>
        <end position="122"/>
    </location>
</feature>
<dbReference type="InterPro" id="IPR022596">
    <property type="entry name" value="GPR1/2/3_C"/>
</dbReference>
<feature type="domain" description="G-protein coupled receptors family 2 profile 2" evidence="6">
    <location>
        <begin position="18"/>
        <end position="304"/>
    </location>
</feature>
<dbReference type="InterPro" id="IPR017452">
    <property type="entry name" value="GPCR_Rhodpsn_7TM"/>
</dbReference>
<name>A0A317WVC8_9EURO</name>
<dbReference type="InterPro" id="IPR023041">
    <property type="entry name" value="Glucose_rcpt_Git3-like_N"/>
</dbReference>
<feature type="transmembrane region" description="Helical" evidence="5">
    <location>
        <begin position="178"/>
        <end position="199"/>
    </location>
</feature>
<dbReference type="GeneID" id="37117759"/>
<feature type="transmembrane region" description="Helical" evidence="5">
    <location>
        <begin position="134"/>
        <end position="158"/>
    </location>
</feature>
<evidence type="ECO:0000256" key="1">
    <source>
        <dbReference type="ARBA" id="ARBA00004141"/>
    </source>
</evidence>
<dbReference type="PROSITE" id="PS50262">
    <property type="entry name" value="G_PROTEIN_RECEP_F1_2"/>
    <property type="match status" value="1"/>
</dbReference>
<keyword evidence="4 5" id="KW-0472">Membrane</keyword>
<accession>A0A317WVC8</accession>
<dbReference type="PRINTS" id="PR02001">
    <property type="entry name" value="GCR1CAMPR"/>
</dbReference>
<keyword evidence="9" id="KW-1185">Reference proteome</keyword>
<dbReference type="PROSITE" id="PS50261">
    <property type="entry name" value="G_PROTEIN_RECEP_F2_4"/>
    <property type="match status" value="1"/>
</dbReference>
<reference evidence="8 9" key="1">
    <citation type="submission" date="2016-12" db="EMBL/GenBank/DDBJ databases">
        <title>The genomes of Aspergillus section Nigri reveals drivers in fungal speciation.</title>
        <authorList>
            <consortium name="DOE Joint Genome Institute"/>
            <person name="Vesth T.C."/>
            <person name="Nybo J."/>
            <person name="Theobald S."/>
            <person name="Brandl J."/>
            <person name="Frisvad J.C."/>
            <person name="Nielsen K.F."/>
            <person name="Lyhne E.K."/>
            <person name="Kogle M.E."/>
            <person name="Kuo A."/>
            <person name="Riley R."/>
            <person name="Clum A."/>
            <person name="Nolan M."/>
            <person name="Lipzen A."/>
            <person name="Salamov A."/>
            <person name="Henrissat B."/>
            <person name="Wiebenga A."/>
            <person name="De Vries R.P."/>
            <person name="Grigoriev I.V."/>
            <person name="Mortensen U.H."/>
            <person name="Andersen M.R."/>
            <person name="Baker S.E."/>
        </authorList>
    </citation>
    <scope>NUCLEOTIDE SEQUENCE [LARGE SCALE GENOMIC DNA]</scope>
    <source>
        <strain evidence="8 9">CBS 115572</strain>
    </source>
</reference>
<dbReference type="EMBL" id="MSFK01000010">
    <property type="protein sequence ID" value="PWY90316.1"/>
    <property type="molecule type" value="Genomic_DNA"/>
</dbReference>
<evidence type="ECO:0008006" key="10">
    <source>
        <dbReference type="Google" id="ProtNLM"/>
    </source>
</evidence>
<dbReference type="STRING" id="1450535.A0A317WVC8"/>
<dbReference type="PANTHER" id="PTHR23112">
    <property type="entry name" value="G PROTEIN-COUPLED RECEPTOR 157-RELATED"/>
    <property type="match status" value="1"/>
</dbReference>
<dbReference type="GO" id="GO:0007166">
    <property type="term" value="P:cell surface receptor signaling pathway"/>
    <property type="evidence" value="ECO:0007669"/>
    <property type="project" value="InterPro"/>
</dbReference>
<dbReference type="Gene3D" id="1.20.1070.10">
    <property type="entry name" value="Rhodopsin 7-helix transmembrane proteins"/>
    <property type="match status" value="1"/>
</dbReference>
<dbReference type="GO" id="GO:0004930">
    <property type="term" value="F:G protein-coupled receptor activity"/>
    <property type="evidence" value="ECO:0007669"/>
    <property type="project" value="TreeGrafter"/>
</dbReference>
<comment type="caution">
    <text evidence="8">The sequence shown here is derived from an EMBL/GenBank/DDBJ whole genome shotgun (WGS) entry which is preliminary data.</text>
</comment>
<dbReference type="OrthoDB" id="100006at2759"/>